<dbReference type="PROSITE" id="PS51170">
    <property type="entry name" value="CW"/>
    <property type="match status" value="2"/>
</dbReference>
<dbReference type="SUPFAM" id="SSF69360">
    <property type="entry name" value="Cell wall binding repeat"/>
    <property type="match status" value="1"/>
</dbReference>
<feature type="repeat" description="Cell wall-binding" evidence="2">
    <location>
        <begin position="43"/>
        <end position="62"/>
    </location>
</feature>
<organism evidence="3 4">
    <name type="scientific">Agathobacter rectalis</name>
    <dbReference type="NCBI Taxonomy" id="39491"/>
    <lineage>
        <taxon>Bacteria</taxon>
        <taxon>Bacillati</taxon>
        <taxon>Bacillota</taxon>
        <taxon>Clostridia</taxon>
        <taxon>Lachnospirales</taxon>
        <taxon>Lachnospiraceae</taxon>
        <taxon>Agathobacter</taxon>
    </lineage>
</organism>
<evidence type="ECO:0000313" key="3">
    <source>
        <dbReference type="EMBL" id="MCC2748854.1"/>
    </source>
</evidence>
<feature type="repeat" description="Cell wall-binding" evidence="2">
    <location>
        <begin position="64"/>
        <end position="83"/>
    </location>
</feature>
<evidence type="ECO:0000256" key="2">
    <source>
        <dbReference type="PROSITE-ProRule" id="PRU00591"/>
    </source>
</evidence>
<dbReference type="InterPro" id="IPR018337">
    <property type="entry name" value="Cell_wall/Cho-bd_repeat"/>
</dbReference>
<dbReference type="Gene3D" id="2.10.270.10">
    <property type="entry name" value="Cholin Binding"/>
    <property type="match status" value="1"/>
</dbReference>
<dbReference type="AlphaFoldDB" id="A0AAW4WV18"/>
<dbReference type="Pfam" id="PF19127">
    <property type="entry name" value="Choline_bind_3"/>
    <property type="match status" value="1"/>
</dbReference>
<dbReference type="EMBL" id="JAJFBX010000237">
    <property type="protein sequence ID" value="MCC2748854.1"/>
    <property type="molecule type" value="Genomic_DNA"/>
</dbReference>
<reference evidence="3" key="1">
    <citation type="submission" date="2021-10" db="EMBL/GenBank/DDBJ databases">
        <title>Collection of gut derived symbiotic bacterial strains cultured from healthy donors.</title>
        <authorList>
            <person name="Lin H."/>
            <person name="Littmann E."/>
            <person name="Claire K."/>
            <person name="Pamer E."/>
        </authorList>
    </citation>
    <scope>NUCLEOTIDE SEQUENCE</scope>
    <source>
        <strain evidence="3">MSK.22.92</strain>
    </source>
</reference>
<sequence>TFFTVKGKTYIAQNDGSIYHASQTGWVQLGDQTYWINQDGSVQTGWLKLEGKWYWLKADGTRAASEWITYDNNRYYFDGDGVMYTGMK</sequence>
<accession>A0AAW4WV18</accession>
<gene>
    <name evidence="3" type="ORF">LK487_17935</name>
</gene>
<proteinExistence type="predicted"/>
<name>A0AAW4WV18_9FIRM</name>
<keyword evidence="1" id="KW-0677">Repeat</keyword>
<evidence type="ECO:0000313" key="4">
    <source>
        <dbReference type="Proteomes" id="UP001197847"/>
    </source>
</evidence>
<dbReference type="Proteomes" id="UP001197847">
    <property type="component" value="Unassembled WGS sequence"/>
</dbReference>
<evidence type="ECO:0000256" key="1">
    <source>
        <dbReference type="ARBA" id="ARBA00022737"/>
    </source>
</evidence>
<feature type="non-terminal residue" evidence="3">
    <location>
        <position position="1"/>
    </location>
</feature>
<feature type="non-terminal residue" evidence="3">
    <location>
        <position position="88"/>
    </location>
</feature>
<protein>
    <submittedName>
        <fullName evidence="3">Uncharacterized protein</fullName>
    </submittedName>
</protein>
<comment type="caution">
    <text evidence="3">The sequence shown here is derived from an EMBL/GenBank/DDBJ whole genome shotgun (WGS) entry which is preliminary data.</text>
</comment>